<dbReference type="GO" id="GO:0033617">
    <property type="term" value="P:mitochondrial respiratory chain complex IV assembly"/>
    <property type="evidence" value="ECO:0007669"/>
    <property type="project" value="InterPro"/>
</dbReference>
<dbReference type="EMBL" id="BEYU01000063">
    <property type="protein sequence ID" value="GBG29660.1"/>
    <property type="molecule type" value="Genomic_DNA"/>
</dbReference>
<name>A0A2R5GFG8_9STRA</name>
<dbReference type="InParanoid" id="A0A2R5GFG8"/>
<dbReference type="OrthoDB" id="18175at2759"/>
<dbReference type="PANTHER" id="PTHR35700:SF1">
    <property type="entry name" value="OS07G0181800 PROTEIN"/>
    <property type="match status" value="1"/>
</dbReference>
<dbReference type="Proteomes" id="UP000241890">
    <property type="component" value="Unassembled WGS sequence"/>
</dbReference>
<protein>
    <submittedName>
        <fullName evidence="1">Protein PET100-like, mitochondrial</fullName>
    </submittedName>
</protein>
<dbReference type="GO" id="GO:0005739">
    <property type="term" value="C:mitochondrion"/>
    <property type="evidence" value="ECO:0007669"/>
    <property type="project" value="InterPro"/>
</dbReference>
<dbReference type="InterPro" id="IPR018625">
    <property type="entry name" value="Pet100"/>
</dbReference>
<organism evidence="1 2">
    <name type="scientific">Hondaea fermentalgiana</name>
    <dbReference type="NCBI Taxonomy" id="2315210"/>
    <lineage>
        <taxon>Eukaryota</taxon>
        <taxon>Sar</taxon>
        <taxon>Stramenopiles</taxon>
        <taxon>Bigyra</taxon>
        <taxon>Labyrinthulomycetes</taxon>
        <taxon>Thraustochytrida</taxon>
        <taxon>Thraustochytriidae</taxon>
        <taxon>Hondaea</taxon>
    </lineage>
</organism>
<reference evidence="1 2" key="1">
    <citation type="submission" date="2017-12" db="EMBL/GenBank/DDBJ databases">
        <title>Sequencing, de novo assembly and annotation of complete genome of a new Thraustochytrid species, strain FCC1311.</title>
        <authorList>
            <person name="Sedici K."/>
            <person name="Godart F."/>
            <person name="Aiese Cigliano R."/>
            <person name="Sanseverino W."/>
            <person name="Barakat M."/>
            <person name="Ortet P."/>
            <person name="Marechal E."/>
            <person name="Cagnac O."/>
            <person name="Amato A."/>
        </authorList>
    </citation>
    <scope>NUCLEOTIDE SEQUENCE [LARGE SCALE GENOMIC DNA]</scope>
</reference>
<sequence length="129" mass="13785">MGIPRRAPLEMFKFSVYILLPIATIAYVSQPESIDKLIRAREYIVYPPEGKRPPQGSKNEIAEALTRIKADKAAETGETTTVPASASPAISAPEAAEFAKPNANIATPASPPETSAASGGWFGWIWGSK</sequence>
<dbReference type="PANTHER" id="PTHR35700">
    <property type="entry name" value="OS07G0181800 PROTEIN"/>
    <property type="match status" value="1"/>
</dbReference>
<keyword evidence="2" id="KW-1185">Reference proteome</keyword>
<gene>
    <name evidence="1" type="ORF">FCC1311_058812</name>
</gene>
<dbReference type="AlphaFoldDB" id="A0A2R5GFG8"/>
<proteinExistence type="predicted"/>
<evidence type="ECO:0000313" key="2">
    <source>
        <dbReference type="Proteomes" id="UP000241890"/>
    </source>
</evidence>
<evidence type="ECO:0000313" key="1">
    <source>
        <dbReference type="EMBL" id="GBG29660.1"/>
    </source>
</evidence>
<dbReference type="Pfam" id="PF09803">
    <property type="entry name" value="Pet100"/>
    <property type="match status" value="1"/>
</dbReference>
<comment type="caution">
    <text evidence="1">The sequence shown here is derived from an EMBL/GenBank/DDBJ whole genome shotgun (WGS) entry which is preliminary data.</text>
</comment>
<accession>A0A2R5GFG8</accession>